<sequence>MEFKRQAKKPTTTPPSPAAPVLTQPPAQTKDTHIHISIDLGRFTRFTRPSVAAIHQLTHDRRAIIAVTAVILLVAGGASYYIVHRSTAQKEKEVPALNKLEYQTLTPHGKPTEQLGGWHRVSPPESTPVYAYIDTIDGVSATVSQQPLPDQFIEGTDAQLAELAKSFGATNEIKADGIKVYVGTSAKGPQSAILIKDGLLILIKSQSKVSDEAWARYAESLK</sequence>
<proteinExistence type="predicted"/>
<dbReference type="RefSeq" id="WP_260763309.1">
    <property type="nucleotide sequence ID" value="NZ_CP045921.1"/>
</dbReference>
<reference evidence="3" key="1">
    <citation type="journal article" date="2021" name="Nat. Microbiol.">
        <title>Cocultivation of an ultrasmall environmental parasitic bacterium with lytic ability against bacteria associated with wastewater foams.</title>
        <authorList>
            <person name="Batinovic S."/>
            <person name="Rose J.J.A."/>
            <person name="Ratcliffe J."/>
            <person name="Seviour R.J."/>
            <person name="Petrovski S."/>
        </authorList>
    </citation>
    <scope>NUCLEOTIDE SEQUENCE</scope>
    <source>
        <strain evidence="3">JR1</strain>
    </source>
</reference>
<keyword evidence="2" id="KW-0812">Transmembrane</keyword>
<keyword evidence="2" id="KW-1133">Transmembrane helix</keyword>
<dbReference type="AlphaFoldDB" id="A0A857MKZ1"/>
<name>A0A857MKZ1_9BACT</name>
<dbReference type="EMBL" id="CP045921">
    <property type="protein sequence ID" value="QHN43284.1"/>
    <property type="molecule type" value="Genomic_DNA"/>
</dbReference>
<evidence type="ECO:0000313" key="4">
    <source>
        <dbReference type="Proteomes" id="UP001059824"/>
    </source>
</evidence>
<evidence type="ECO:0000256" key="2">
    <source>
        <dbReference type="SAM" id="Phobius"/>
    </source>
</evidence>
<dbReference type="Proteomes" id="UP001059824">
    <property type="component" value="Chromosome"/>
</dbReference>
<feature type="region of interest" description="Disordered" evidence="1">
    <location>
        <begin position="1"/>
        <end position="30"/>
    </location>
</feature>
<evidence type="ECO:0000313" key="3">
    <source>
        <dbReference type="EMBL" id="QHN43284.1"/>
    </source>
</evidence>
<protein>
    <submittedName>
        <fullName evidence="3">Uncharacterized protein</fullName>
    </submittedName>
</protein>
<evidence type="ECO:0000256" key="1">
    <source>
        <dbReference type="SAM" id="MobiDB-lite"/>
    </source>
</evidence>
<dbReference type="KEGG" id="mama:GII36_05555"/>
<keyword evidence="4" id="KW-1185">Reference proteome</keyword>
<keyword evidence="2" id="KW-0472">Membrane</keyword>
<organism evidence="3 4">
    <name type="scientific">Candidatus Mycosynbacter amalyticus</name>
    <dbReference type="NCBI Taxonomy" id="2665156"/>
    <lineage>
        <taxon>Bacteria</taxon>
        <taxon>Candidatus Saccharimonadota</taxon>
        <taxon>Candidatus Saccharimonadota incertae sedis</taxon>
        <taxon>Candidatus Mycosynbacter</taxon>
    </lineage>
</organism>
<gene>
    <name evidence="3" type="ORF">GII36_05555</name>
</gene>
<accession>A0A857MKZ1</accession>
<feature type="transmembrane region" description="Helical" evidence="2">
    <location>
        <begin position="63"/>
        <end position="83"/>
    </location>
</feature>